<dbReference type="Pfam" id="PF02881">
    <property type="entry name" value="SRP54_N"/>
    <property type="match status" value="1"/>
</dbReference>
<dbReference type="PANTHER" id="PTHR11564:SF5">
    <property type="entry name" value="SIGNAL RECOGNITION PARTICLE SUBUNIT SRP54"/>
    <property type="match status" value="1"/>
</dbReference>
<dbReference type="InterPro" id="IPR036891">
    <property type="entry name" value="Signal_recog_part_SRP54_M_sf"/>
</dbReference>
<dbReference type="Pfam" id="PF02978">
    <property type="entry name" value="SRP_SPB"/>
    <property type="match status" value="1"/>
</dbReference>
<comment type="domain">
    <text evidence="9">Composed of three domains: the N-terminal N domain, which is responsible for interactions with the ribosome, the central G domain, which binds GTP, and the C-terminal M domain, which binds the RNA and the signal sequence of the RNC.</text>
</comment>
<keyword evidence="5 9" id="KW-0342">GTP-binding</keyword>
<dbReference type="SUPFAM" id="SSF52540">
    <property type="entry name" value="P-loop containing nucleoside triphosphate hydrolases"/>
    <property type="match status" value="1"/>
</dbReference>
<dbReference type="PANTHER" id="PTHR11564">
    <property type="entry name" value="SIGNAL RECOGNITION PARTICLE 54K PROTEIN SRP54"/>
    <property type="match status" value="1"/>
</dbReference>
<organism evidence="11 12">
    <name type="scientific">Chitinophaga cymbidii</name>
    <dbReference type="NCBI Taxonomy" id="1096750"/>
    <lineage>
        <taxon>Bacteria</taxon>
        <taxon>Pseudomonadati</taxon>
        <taxon>Bacteroidota</taxon>
        <taxon>Chitinophagia</taxon>
        <taxon>Chitinophagales</taxon>
        <taxon>Chitinophagaceae</taxon>
        <taxon>Chitinophaga</taxon>
    </lineage>
</organism>
<keyword evidence="3 9" id="KW-0378">Hydrolase</keyword>
<dbReference type="SMART" id="SM00382">
    <property type="entry name" value="AAA"/>
    <property type="match status" value="1"/>
</dbReference>
<dbReference type="SMART" id="SM00962">
    <property type="entry name" value="SRP54"/>
    <property type="match status" value="1"/>
</dbReference>
<keyword evidence="9" id="KW-0963">Cytoplasm</keyword>
<dbReference type="GO" id="GO:0003924">
    <property type="term" value="F:GTPase activity"/>
    <property type="evidence" value="ECO:0007669"/>
    <property type="project" value="UniProtKB-UniRule"/>
</dbReference>
<keyword evidence="7 9" id="KW-0687">Ribonucleoprotein</keyword>
<evidence type="ECO:0000256" key="4">
    <source>
        <dbReference type="ARBA" id="ARBA00022884"/>
    </source>
</evidence>
<dbReference type="SMART" id="SM00963">
    <property type="entry name" value="SRP54_N"/>
    <property type="match status" value="1"/>
</dbReference>
<dbReference type="GO" id="GO:0008312">
    <property type="term" value="F:7S RNA binding"/>
    <property type="evidence" value="ECO:0007669"/>
    <property type="project" value="InterPro"/>
</dbReference>
<feature type="binding site" evidence="9">
    <location>
        <begin position="189"/>
        <end position="193"/>
    </location>
    <ligand>
        <name>GTP</name>
        <dbReference type="ChEBI" id="CHEBI:37565"/>
    </ligand>
</feature>
<sequence length="439" mass="48489">MFESLSERLDSAFKQLKGEGRISEINVATTVKEIRRALVDADVNFKIAKEFTDRVREKAMGEKVITAISPGQLMVKIVKDELAELMGNTEVELELKANPTVILIAGLQGSGKTTFSGKLANFLKTKKNKKPLLVAADIYRPAAIDQLKVLGGQIGVEVYSEPENKNAVQIAENAIKEAKAKGNNVVIIDTAGRLAVDEVMMTEVANVKAAVAPQEILFVVDSMTGQDAVNTAKAFNERLDFSGIVLTKLDGDTRGGAALTIKYTVQKPIKFVSMGEKLDTLDVFYPERMAQRILGMGDITTLVERAQAQFDEEQAKKLEKKIRQNKFDFDDFKEQLQQIKKMGSIKDLLGMIPGVGKAVKDLDISDDAFKGIEALINSMTPAERANPELIDGSRRRRIAKGAGKEIQDLNQFMKQFEQMRQMMKMMNKIPGGAKGLKMR</sequence>
<feature type="binding site" evidence="9">
    <location>
        <begin position="247"/>
        <end position="250"/>
    </location>
    <ligand>
        <name>GTP</name>
        <dbReference type="ChEBI" id="CHEBI:37565"/>
    </ligand>
</feature>
<feature type="binding site" evidence="9">
    <location>
        <begin position="106"/>
        <end position="113"/>
    </location>
    <ligand>
        <name>GTP</name>
        <dbReference type="ChEBI" id="CHEBI:37565"/>
    </ligand>
</feature>
<dbReference type="SUPFAM" id="SSF47446">
    <property type="entry name" value="Signal peptide-binding domain"/>
    <property type="match status" value="1"/>
</dbReference>
<dbReference type="InterPro" id="IPR003593">
    <property type="entry name" value="AAA+_ATPase"/>
</dbReference>
<keyword evidence="4 9" id="KW-0694">RNA-binding</keyword>
<evidence type="ECO:0000313" key="11">
    <source>
        <dbReference type="EMBL" id="GEP95764.1"/>
    </source>
</evidence>
<dbReference type="CDD" id="cd18539">
    <property type="entry name" value="SRP_G"/>
    <property type="match status" value="1"/>
</dbReference>
<evidence type="ECO:0000256" key="3">
    <source>
        <dbReference type="ARBA" id="ARBA00022801"/>
    </source>
</evidence>
<evidence type="ECO:0000256" key="7">
    <source>
        <dbReference type="ARBA" id="ARBA00023274"/>
    </source>
</evidence>
<dbReference type="GO" id="GO:0005525">
    <property type="term" value="F:GTP binding"/>
    <property type="evidence" value="ECO:0007669"/>
    <property type="project" value="UniProtKB-UniRule"/>
</dbReference>
<dbReference type="FunFam" id="3.40.50.300:FF:000022">
    <property type="entry name" value="Signal recognition particle 54 kDa subunit"/>
    <property type="match status" value="1"/>
</dbReference>
<dbReference type="Pfam" id="PF00448">
    <property type="entry name" value="SRP54"/>
    <property type="match status" value="1"/>
</dbReference>
<gene>
    <name evidence="9 11" type="primary">ffh</name>
    <name evidence="11" type="ORF">CCY01nite_20240</name>
</gene>
<evidence type="ECO:0000256" key="8">
    <source>
        <dbReference type="ARBA" id="ARBA00048027"/>
    </source>
</evidence>
<proteinExistence type="inferred from homology"/>
<dbReference type="InterPro" id="IPR004780">
    <property type="entry name" value="SRP"/>
</dbReference>
<dbReference type="NCBIfam" id="TIGR00959">
    <property type="entry name" value="ffh"/>
    <property type="match status" value="1"/>
</dbReference>
<protein>
    <recommendedName>
        <fullName evidence="9">Signal recognition particle protein</fullName>
        <ecNumber evidence="9">3.6.5.4</ecNumber>
    </recommendedName>
    <alternativeName>
        <fullName evidence="9">Fifty-four homolog</fullName>
    </alternativeName>
</protein>
<dbReference type="EC" id="3.6.5.4" evidence="9"/>
<accession>A0A512RJA6</accession>
<evidence type="ECO:0000256" key="6">
    <source>
        <dbReference type="ARBA" id="ARBA00023135"/>
    </source>
</evidence>
<dbReference type="InterPro" id="IPR027417">
    <property type="entry name" value="P-loop_NTPase"/>
</dbReference>
<keyword evidence="2 9" id="KW-0547">Nucleotide-binding</keyword>
<reference evidence="11 12" key="1">
    <citation type="submission" date="2019-07" db="EMBL/GenBank/DDBJ databases">
        <title>Whole genome shotgun sequence of Chitinophaga cymbidii NBRC 109752.</title>
        <authorList>
            <person name="Hosoyama A."/>
            <person name="Uohara A."/>
            <person name="Ohji S."/>
            <person name="Ichikawa N."/>
        </authorList>
    </citation>
    <scope>NUCLEOTIDE SEQUENCE [LARGE SCALE GENOMIC DNA]</scope>
    <source>
        <strain evidence="11 12">NBRC 109752</strain>
    </source>
</reference>
<keyword evidence="6 9" id="KW-0733">Signal recognition particle</keyword>
<evidence type="ECO:0000256" key="9">
    <source>
        <dbReference type="HAMAP-Rule" id="MF_00306"/>
    </source>
</evidence>
<keyword evidence="12" id="KW-1185">Reference proteome</keyword>
<comment type="caution">
    <text evidence="11">The sequence shown here is derived from an EMBL/GenBank/DDBJ whole genome shotgun (WGS) entry which is preliminary data.</text>
</comment>
<evidence type="ECO:0000256" key="1">
    <source>
        <dbReference type="ARBA" id="ARBA00005450"/>
    </source>
</evidence>
<dbReference type="InterPro" id="IPR013822">
    <property type="entry name" value="Signal_recog_particl_SRP54_hlx"/>
</dbReference>
<evidence type="ECO:0000256" key="5">
    <source>
        <dbReference type="ARBA" id="ARBA00023134"/>
    </source>
</evidence>
<dbReference type="Gene3D" id="1.20.120.140">
    <property type="entry name" value="Signal recognition particle SRP54, nucleotide-binding domain"/>
    <property type="match status" value="1"/>
</dbReference>
<dbReference type="HAMAP" id="MF_00306">
    <property type="entry name" value="SRP54"/>
    <property type="match status" value="1"/>
</dbReference>
<dbReference type="AlphaFoldDB" id="A0A512RJA6"/>
<evidence type="ECO:0000313" key="12">
    <source>
        <dbReference type="Proteomes" id="UP000321436"/>
    </source>
</evidence>
<dbReference type="EMBL" id="BKAU01000001">
    <property type="protein sequence ID" value="GEP95764.1"/>
    <property type="molecule type" value="Genomic_DNA"/>
</dbReference>
<dbReference type="RefSeq" id="WP_146860294.1">
    <property type="nucleotide sequence ID" value="NZ_BKAU01000001.1"/>
</dbReference>
<dbReference type="InterPro" id="IPR000897">
    <property type="entry name" value="SRP54_GTPase_dom"/>
</dbReference>
<dbReference type="InterPro" id="IPR022941">
    <property type="entry name" value="SRP54"/>
</dbReference>
<comment type="function">
    <text evidence="9">Involved in targeting and insertion of nascent membrane proteins into the cytoplasmic membrane. Binds to the hydrophobic signal sequence of the ribosome-nascent chain (RNC) as it emerges from the ribosomes. The SRP-RNC complex is then targeted to the cytoplasmic membrane where it interacts with the SRP receptor FtsY.</text>
</comment>
<dbReference type="GO" id="GO:0006614">
    <property type="term" value="P:SRP-dependent cotranslational protein targeting to membrane"/>
    <property type="evidence" value="ECO:0007669"/>
    <property type="project" value="InterPro"/>
</dbReference>
<name>A0A512RJA6_9BACT</name>
<evidence type="ECO:0000256" key="2">
    <source>
        <dbReference type="ARBA" id="ARBA00022741"/>
    </source>
</evidence>
<comment type="similarity">
    <text evidence="1 9">Belongs to the GTP-binding SRP family. SRP54 subfamily.</text>
</comment>
<comment type="subunit">
    <text evidence="9">Part of the signal recognition particle protein translocation system, which is composed of SRP and FtsY.</text>
</comment>
<dbReference type="InterPro" id="IPR004125">
    <property type="entry name" value="Signal_recog_particle_SRP54_M"/>
</dbReference>
<dbReference type="PROSITE" id="PS00300">
    <property type="entry name" value="SRP54"/>
    <property type="match status" value="1"/>
</dbReference>
<comment type="catalytic activity">
    <reaction evidence="8 9">
        <text>GTP + H2O = GDP + phosphate + H(+)</text>
        <dbReference type="Rhea" id="RHEA:19669"/>
        <dbReference type="ChEBI" id="CHEBI:15377"/>
        <dbReference type="ChEBI" id="CHEBI:15378"/>
        <dbReference type="ChEBI" id="CHEBI:37565"/>
        <dbReference type="ChEBI" id="CHEBI:43474"/>
        <dbReference type="ChEBI" id="CHEBI:58189"/>
        <dbReference type="EC" id="3.6.5.4"/>
    </reaction>
</comment>
<dbReference type="InterPro" id="IPR042101">
    <property type="entry name" value="SRP54_N_sf"/>
</dbReference>
<evidence type="ECO:0000259" key="10">
    <source>
        <dbReference type="PROSITE" id="PS00300"/>
    </source>
</evidence>
<feature type="domain" description="SRP54-type proteins GTP-binding" evidence="10">
    <location>
        <begin position="268"/>
        <end position="281"/>
    </location>
</feature>
<dbReference type="Gene3D" id="3.40.50.300">
    <property type="entry name" value="P-loop containing nucleotide triphosphate hydrolases"/>
    <property type="match status" value="1"/>
</dbReference>
<dbReference type="Proteomes" id="UP000321436">
    <property type="component" value="Unassembled WGS sequence"/>
</dbReference>
<dbReference type="Gene3D" id="1.10.260.30">
    <property type="entry name" value="Signal recognition particle, SRP54 subunit, M-domain"/>
    <property type="match status" value="1"/>
</dbReference>
<comment type="subcellular location">
    <subcellularLocation>
        <location evidence="9">Cytoplasm</location>
    </subcellularLocation>
    <text evidence="9">The SRP-RNC complex is targeted to the cytoplasmic membrane.</text>
</comment>
<dbReference type="GO" id="GO:0048500">
    <property type="term" value="C:signal recognition particle"/>
    <property type="evidence" value="ECO:0007669"/>
    <property type="project" value="UniProtKB-UniRule"/>
</dbReference>
<dbReference type="OrthoDB" id="9804720at2"/>